<dbReference type="Proteomes" id="UP000095751">
    <property type="component" value="Unassembled WGS sequence"/>
</dbReference>
<accession>A0A1E7ENR4</accession>
<protein>
    <submittedName>
        <fullName evidence="1">Uncharacterized protein</fullName>
    </submittedName>
</protein>
<proteinExistence type="predicted"/>
<dbReference type="InParanoid" id="A0A1E7ENR4"/>
<organism evidence="1 2">
    <name type="scientific">Fragilariopsis cylindrus CCMP1102</name>
    <dbReference type="NCBI Taxonomy" id="635003"/>
    <lineage>
        <taxon>Eukaryota</taxon>
        <taxon>Sar</taxon>
        <taxon>Stramenopiles</taxon>
        <taxon>Ochrophyta</taxon>
        <taxon>Bacillariophyta</taxon>
        <taxon>Bacillariophyceae</taxon>
        <taxon>Bacillariophycidae</taxon>
        <taxon>Bacillariales</taxon>
        <taxon>Bacillariaceae</taxon>
        <taxon>Fragilariopsis</taxon>
    </lineage>
</organism>
<name>A0A1E7ENR4_9STRA</name>
<evidence type="ECO:0000313" key="2">
    <source>
        <dbReference type="Proteomes" id="UP000095751"/>
    </source>
</evidence>
<keyword evidence="2" id="KW-1185">Reference proteome</keyword>
<dbReference type="EMBL" id="KV784385">
    <property type="protein sequence ID" value="OEU07515.1"/>
    <property type="molecule type" value="Genomic_DNA"/>
</dbReference>
<dbReference type="AlphaFoldDB" id="A0A1E7ENR4"/>
<sequence length="277" mass="30408">MQKLAAIVWILVSRAVQYRVIADNSLNSLRGSTENAHRGLRVQHPCTLVHIETQYENEIAIDDDESRRLQSYGEDNYKCELQEEDRKAAGKYFVSIHGIESDQLKNITSGETTMVVDGAMIMDGSLYVPAGAAVEFGINEYNNRRLQQTSVVEGTKKVLVVRANGKGATTTASKEILSDKFFGTNGDTATLRSQYLACSHGKLDFQPFQGRTLGGAVIDKGVLEVNIDTYVPGASRYTVEDALEEAADALVGDLREQFDHVMLCLPPGTKAGSINNW</sequence>
<reference evidence="1 2" key="1">
    <citation type="submission" date="2016-09" db="EMBL/GenBank/DDBJ databases">
        <title>Extensive genetic diversity and differential bi-allelic expression allows diatom success in the polar Southern Ocean.</title>
        <authorList>
            <consortium name="DOE Joint Genome Institute"/>
            <person name="Mock T."/>
            <person name="Otillar R.P."/>
            <person name="Strauss J."/>
            <person name="Dupont C."/>
            <person name="Frickenhaus S."/>
            <person name="Maumus F."/>
            <person name="Mcmullan M."/>
            <person name="Sanges R."/>
            <person name="Schmutz J."/>
            <person name="Toseland A."/>
            <person name="Valas R."/>
            <person name="Veluchamy A."/>
            <person name="Ward B.J."/>
            <person name="Allen A."/>
            <person name="Barry K."/>
            <person name="Falciatore A."/>
            <person name="Ferrante M."/>
            <person name="Fortunato A.E."/>
            <person name="Gloeckner G."/>
            <person name="Gruber A."/>
            <person name="Hipkin R."/>
            <person name="Janech M."/>
            <person name="Kroth P."/>
            <person name="Leese F."/>
            <person name="Lindquist E."/>
            <person name="Lyon B.R."/>
            <person name="Martin J."/>
            <person name="Mayer C."/>
            <person name="Parker M."/>
            <person name="Quesneville H."/>
            <person name="Raymond J."/>
            <person name="Uhlig C."/>
            <person name="Valentin K.U."/>
            <person name="Worden A.Z."/>
            <person name="Armbrust E.V."/>
            <person name="Bowler C."/>
            <person name="Green B."/>
            <person name="Moulton V."/>
            <person name="Van Oosterhout C."/>
            <person name="Grigoriev I."/>
        </authorList>
    </citation>
    <scope>NUCLEOTIDE SEQUENCE [LARGE SCALE GENOMIC DNA]</scope>
    <source>
        <strain evidence="1 2">CCMP1102</strain>
    </source>
</reference>
<dbReference type="KEGG" id="fcy:FRACYDRAFT_250937"/>
<evidence type="ECO:0000313" key="1">
    <source>
        <dbReference type="EMBL" id="OEU07515.1"/>
    </source>
</evidence>
<gene>
    <name evidence="1" type="ORF">FRACYDRAFT_250937</name>
</gene>